<dbReference type="AlphaFoldDB" id="A0A4Q0YE16"/>
<gene>
    <name evidence="1" type="ORF">CRV08_10345</name>
</gene>
<dbReference type="InterPro" id="IPR036624">
    <property type="entry name" value="Hcp1-lik_sf"/>
</dbReference>
<sequence length="174" mass="19522">MNNPIFITIKGSTQGLITQGTFTPESIGNSYQKGHEDEALIKGFSHNISIPRDPQSGQPSGQRVHEPFVISKLFDKSSPLLYNALTKGETLTEVELKWYRTSYAGKPEHYFSIVLEDAVIVNIDSFMENEENLNKSQVAPLERVSFAYRKITWRHETASTSGEDDWRIGVGLSA</sequence>
<protein>
    <submittedName>
        <fullName evidence="1">Type VI secretion system tube protein Hcp</fullName>
    </submittedName>
</protein>
<dbReference type="EMBL" id="PDKJ01000009">
    <property type="protein sequence ID" value="RXJ67319.1"/>
    <property type="molecule type" value="Genomic_DNA"/>
</dbReference>
<dbReference type="InterPro" id="IPR008514">
    <property type="entry name" value="T6SS_Hcp"/>
</dbReference>
<name>A0A4Q0YE16_9BACT</name>
<reference evidence="1 2" key="1">
    <citation type="submission" date="2017-10" db="EMBL/GenBank/DDBJ databases">
        <title>Genomics of the genus Arcobacter.</title>
        <authorList>
            <person name="Perez-Cataluna A."/>
            <person name="Figueras M.J."/>
        </authorList>
    </citation>
    <scope>NUCLEOTIDE SEQUENCE [LARGE SCALE GENOMIC DNA]</scope>
    <source>
        <strain evidence="1 2">CECT 8993</strain>
    </source>
</reference>
<comment type="caution">
    <text evidence="1">The sequence shown here is derived from an EMBL/GenBank/DDBJ whole genome shotgun (WGS) entry which is preliminary data.</text>
</comment>
<dbReference type="Proteomes" id="UP000290172">
    <property type="component" value="Unassembled WGS sequence"/>
</dbReference>
<dbReference type="NCBIfam" id="TIGR03344">
    <property type="entry name" value="VI_effect_Hcp1"/>
    <property type="match status" value="1"/>
</dbReference>
<dbReference type="RefSeq" id="WP_128981802.1">
    <property type="nucleotide sequence ID" value="NZ_PDKJ01000009.1"/>
</dbReference>
<evidence type="ECO:0000313" key="2">
    <source>
        <dbReference type="Proteomes" id="UP000290172"/>
    </source>
</evidence>
<dbReference type="PANTHER" id="PTHR34319">
    <property type="entry name" value="MAJOR EXPORTED PROTEIN"/>
    <property type="match status" value="1"/>
</dbReference>
<organism evidence="1 2">
    <name type="scientific">Halarcobacter ebronensis</name>
    <dbReference type="NCBI Taxonomy" id="1462615"/>
    <lineage>
        <taxon>Bacteria</taxon>
        <taxon>Pseudomonadati</taxon>
        <taxon>Campylobacterota</taxon>
        <taxon>Epsilonproteobacteria</taxon>
        <taxon>Campylobacterales</taxon>
        <taxon>Arcobacteraceae</taxon>
        <taxon>Halarcobacter</taxon>
    </lineage>
</organism>
<dbReference type="InterPro" id="IPR052947">
    <property type="entry name" value="T6SS_Hcp1_domain"/>
</dbReference>
<proteinExistence type="predicted"/>
<dbReference type="PANTHER" id="PTHR34319:SF6">
    <property type="entry name" value="MAJOR EXPORTED PROTEIN"/>
    <property type="match status" value="1"/>
</dbReference>
<evidence type="ECO:0000313" key="1">
    <source>
        <dbReference type="EMBL" id="RXJ67319.1"/>
    </source>
</evidence>
<accession>A0A4Q0YE16</accession>
<dbReference type="SUPFAM" id="SSF141452">
    <property type="entry name" value="Hcp1-like"/>
    <property type="match status" value="1"/>
</dbReference>
<dbReference type="Gene3D" id="2.30.110.20">
    <property type="entry name" value="Hcp1-like"/>
    <property type="match status" value="1"/>
</dbReference>
<dbReference type="Pfam" id="PF05638">
    <property type="entry name" value="T6SS_HCP"/>
    <property type="match status" value="1"/>
</dbReference>